<dbReference type="InterPro" id="IPR051236">
    <property type="entry name" value="HAT_RTT109-like"/>
</dbReference>
<dbReference type="GO" id="GO:0006629">
    <property type="term" value="P:lipid metabolic process"/>
    <property type="evidence" value="ECO:0007669"/>
    <property type="project" value="InterPro"/>
</dbReference>
<dbReference type="SUPFAM" id="SSF51695">
    <property type="entry name" value="PLC-like phosphodiesterases"/>
    <property type="match status" value="1"/>
</dbReference>
<dbReference type="PANTHER" id="PTHR31571">
    <property type="entry name" value="ALTERED INHERITANCE OF MITOCHONDRIA PROTEIN 6"/>
    <property type="match status" value="1"/>
</dbReference>
<dbReference type="Proteomes" id="UP000193498">
    <property type="component" value="Unassembled WGS sequence"/>
</dbReference>
<comment type="similarity">
    <text evidence="1">Belongs to the AIM6 family.</text>
</comment>
<protein>
    <recommendedName>
        <fullName evidence="2">Altered inheritance of mitochondria protein 6</fullName>
    </recommendedName>
</protein>
<dbReference type="EMBL" id="MCFE01000209">
    <property type="protein sequence ID" value="ORX94273.1"/>
    <property type="molecule type" value="Genomic_DNA"/>
</dbReference>
<evidence type="ECO:0000256" key="2">
    <source>
        <dbReference type="ARBA" id="ARBA00014286"/>
    </source>
</evidence>
<dbReference type="Gene3D" id="3.20.20.190">
    <property type="entry name" value="Phosphatidylinositol (PI) phosphodiesterase"/>
    <property type="match status" value="1"/>
</dbReference>
<gene>
    <name evidence="3" type="ORF">K493DRAFT_31440</name>
</gene>
<evidence type="ECO:0000256" key="1">
    <source>
        <dbReference type="ARBA" id="ARBA00008858"/>
    </source>
</evidence>
<dbReference type="OrthoDB" id="4153866at2759"/>
<sequence>MFREPDSLVLNAHSHNDYLQPTPLFDALAQGFGSVEADIFLEDNQLLVAHERSALTPERTLEGLYLQPLAERVKRWGGVYEHMPHSRPFVLLIDVKDKPVETYTALDRLLRKYEHMLTCFEGNQIHSKALTIVLTGSHDNSYIAKFSQRLVTIDATFKDLTHPDLPTIPPLFGWLSDDWSSIFRWSGDDPISHEDREKLVSLVQKVHNQGLKLRWWGGPDVETAWKLWLDSGSDIIGTDNLSGLRAFLISQQNHHR</sequence>
<dbReference type="STRING" id="1314790.A0A1Y1Y8G4"/>
<dbReference type="InParanoid" id="A0A1Y1Y8G4"/>
<accession>A0A1Y1Y8G4</accession>
<dbReference type="GO" id="GO:0008081">
    <property type="term" value="F:phosphoric diester hydrolase activity"/>
    <property type="evidence" value="ECO:0007669"/>
    <property type="project" value="InterPro"/>
</dbReference>
<comment type="caution">
    <text evidence="3">The sequence shown here is derived from an EMBL/GenBank/DDBJ whole genome shotgun (WGS) entry which is preliminary data.</text>
</comment>
<name>A0A1Y1Y8G4_9FUNG</name>
<reference evidence="3 4" key="1">
    <citation type="submission" date="2016-07" db="EMBL/GenBank/DDBJ databases">
        <title>Pervasive Adenine N6-methylation of Active Genes in Fungi.</title>
        <authorList>
            <consortium name="DOE Joint Genome Institute"/>
            <person name="Mondo S.J."/>
            <person name="Dannebaum R.O."/>
            <person name="Kuo R.C."/>
            <person name="Labutti K."/>
            <person name="Haridas S."/>
            <person name="Kuo A."/>
            <person name="Salamov A."/>
            <person name="Ahrendt S.R."/>
            <person name="Lipzen A."/>
            <person name="Sullivan W."/>
            <person name="Andreopoulos W.B."/>
            <person name="Clum A."/>
            <person name="Lindquist E."/>
            <person name="Daum C."/>
            <person name="Ramamoorthy G.K."/>
            <person name="Gryganskyi A."/>
            <person name="Culley D."/>
            <person name="Magnuson J.K."/>
            <person name="James T.Y."/>
            <person name="O'Malley M.A."/>
            <person name="Stajich J.E."/>
            <person name="Spatafora J.W."/>
            <person name="Visel A."/>
            <person name="Grigoriev I.V."/>
        </authorList>
    </citation>
    <scope>NUCLEOTIDE SEQUENCE [LARGE SCALE GENOMIC DNA]</scope>
    <source>
        <strain evidence="3 4">CBS 931.73</strain>
    </source>
</reference>
<evidence type="ECO:0000313" key="3">
    <source>
        <dbReference type="EMBL" id="ORX94273.1"/>
    </source>
</evidence>
<evidence type="ECO:0000313" key="4">
    <source>
        <dbReference type="Proteomes" id="UP000193498"/>
    </source>
</evidence>
<keyword evidence="4" id="KW-1185">Reference proteome</keyword>
<proteinExistence type="inferred from homology"/>
<organism evidence="3 4">
    <name type="scientific">Basidiobolus meristosporus CBS 931.73</name>
    <dbReference type="NCBI Taxonomy" id="1314790"/>
    <lineage>
        <taxon>Eukaryota</taxon>
        <taxon>Fungi</taxon>
        <taxon>Fungi incertae sedis</taxon>
        <taxon>Zoopagomycota</taxon>
        <taxon>Entomophthoromycotina</taxon>
        <taxon>Basidiobolomycetes</taxon>
        <taxon>Basidiobolales</taxon>
        <taxon>Basidiobolaceae</taxon>
        <taxon>Basidiobolus</taxon>
    </lineage>
</organism>
<dbReference type="InterPro" id="IPR017946">
    <property type="entry name" value="PLC-like_Pdiesterase_TIM-brl"/>
</dbReference>
<dbReference type="AlphaFoldDB" id="A0A1Y1Y8G4"/>
<dbReference type="PANTHER" id="PTHR31571:SF1">
    <property type="entry name" value="ALTERED INHERITANCE OF MITOCHONDRIA PROTEIN 6"/>
    <property type="match status" value="1"/>
</dbReference>